<accession>X1EAQ2</accession>
<proteinExistence type="predicted"/>
<dbReference type="EMBL" id="BARU01002568">
    <property type="protein sequence ID" value="GAH29677.1"/>
    <property type="molecule type" value="Genomic_DNA"/>
</dbReference>
<protein>
    <submittedName>
        <fullName evidence="1">Uncharacterized protein</fullName>
    </submittedName>
</protein>
<gene>
    <name evidence="1" type="ORF">S03H2_06000</name>
</gene>
<feature type="non-terminal residue" evidence="1">
    <location>
        <position position="1"/>
    </location>
</feature>
<name>X1EAQ2_9ZZZZ</name>
<dbReference type="AlphaFoldDB" id="X1EAQ2"/>
<evidence type="ECO:0000313" key="1">
    <source>
        <dbReference type="EMBL" id="GAH29677.1"/>
    </source>
</evidence>
<comment type="caution">
    <text evidence="1">The sequence shown here is derived from an EMBL/GenBank/DDBJ whole genome shotgun (WGS) entry which is preliminary data.</text>
</comment>
<organism evidence="1">
    <name type="scientific">marine sediment metagenome</name>
    <dbReference type="NCBI Taxonomy" id="412755"/>
    <lineage>
        <taxon>unclassified sequences</taxon>
        <taxon>metagenomes</taxon>
        <taxon>ecological metagenomes</taxon>
    </lineage>
</organism>
<reference evidence="1" key="1">
    <citation type="journal article" date="2014" name="Front. Microbiol.">
        <title>High frequency of phylogenetically diverse reductive dehalogenase-homologous genes in deep subseafloor sedimentary metagenomes.</title>
        <authorList>
            <person name="Kawai M."/>
            <person name="Futagami T."/>
            <person name="Toyoda A."/>
            <person name="Takaki Y."/>
            <person name="Nishi S."/>
            <person name="Hori S."/>
            <person name="Arai W."/>
            <person name="Tsubouchi T."/>
            <person name="Morono Y."/>
            <person name="Uchiyama I."/>
            <person name="Ito T."/>
            <person name="Fujiyama A."/>
            <person name="Inagaki F."/>
            <person name="Takami H."/>
        </authorList>
    </citation>
    <scope>NUCLEOTIDE SEQUENCE</scope>
    <source>
        <strain evidence="1">Expedition CK06-06</strain>
    </source>
</reference>
<sequence length="84" mass="9703">ALSLIPLKKTDKNYKWFLKNYGKYGSQGCELDALKVEVLQNIIEKAILDHYDLEIFEQVETERQEEISKMVVAAEKLLAKMGIE</sequence>